<name>A0AAW6DHU2_MEDGN</name>
<proteinExistence type="predicted"/>
<organism evidence="1 2">
    <name type="scientific">Mediterraneibacter gnavus</name>
    <name type="common">Ruminococcus gnavus</name>
    <dbReference type="NCBI Taxonomy" id="33038"/>
    <lineage>
        <taxon>Bacteria</taxon>
        <taxon>Bacillati</taxon>
        <taxon>Bacillota</taxon>
        <taxon>Clostridia</taxon>
        <taxon>Lachnospirales</taxon>
        <taxon>Lachnospiraceae</taxon>
        <taxon>Mediterraneibacter</taxon>
    </lineage>
</organism>
<evidence type="ECO:0000313" key="2">
    <source>
        <dbReference type="Proteomes" id="UP001212160"/>
    </source>
</evidence>
<accession>A0AAW6DHU2</accession>
<gene>
    <name evidence="1" type="ORF">PNW85_12675</name>
</gene>
<dbReference type="RefSeq" id="WP_272108497.1">
    <property type="nucleotide sequence ID" value="NZ_JAQMLA010000039.1"/>
</dbReference>
<protein>
    <submittedName>
        <fullName evidence="1">Uncharacterized protein</fullName>
    </submittedName>
</protein>
<dbReference type="AlphaFoldDB" id="A0AAW6DHU2"/>
<comment type="caution">
    <text evidence="1">The sequence shown here is derived from an EMBL/GenBank/DDBJ whole genome shotgun (WGS) entry which is preliminary data.</text>
</comment>
<sequence length="51" mass="5569">MMKHKARSPPKLAKGRLPLILACLPITCKHTGRSRVRKHLSCPLPSGGLLV</sequence>
<dbReference type="Proteomes" id="UP001212160">
    <property type="component" value="Unassembled WGS sequence"/>
</dbReference>
<evidence type="ECO:0000313" key="1">
    <source>
        <dbReference type="EMBL" id="MDB8687513.1"/>
    </source>
</evidence>
<dbReference type="EMBL" id="JAQMLA010000039">
    <property type="protein sequence ID" value="MDB8687513.1"/>
    <property type="molecule type" value="Genomic_DNA"/>
</dbReference>
<reference evidence="1" key="1">
    <citation type="submission" date="2023-01" db="EMBL/GenBank/DDBJ databases">
        <title>Human gut microbiome strain richness.</title>
        <authorList>
            <person name="Chen-Liaw A."/>
        </authorList>
    </citation>
    <scope>NUCLEOTIDE SEQUENCE</scope>
    <source>
        <strain evidence="1">RTP21484st1_H11_RTP21484_190118</strain>
    </source>
</reference>